<dbReference type="RefSeq" id="WP_060603182.1">
    <property type="nucleotide sequence ID" value="NZ_FQZC01000002.1"/>
</dbReference>
<dbReference type="Proteomes" id="UP000184290">
    <property type="component" value="Unassembled WGS sequence"/>
</dbReference>
<dbReference type="Gene3D" id="3.40.50.1820">
    <property type="entry name" value="alpha/beta hydrolase"/>
    <property type="match status" value="1"/>
</dbReference>
<dbReference type="InterPro" id="IPR011225">
    <property type="entry name" value="IV_sec_VirJ"/>
</dbReference>
<proteinExistence type="predicted"/>
<feature type="domain" description="Bacterial virulence" evidence="1">
    <location>
        <begin position="255"/>
        <end position="440"/>
    </location>
</feature>
<evidence type="ECO:0000313" key="2">
    <source>
        <dbReference type="EMBL" id="SHJ26214.1"/>
    </source>
</evidence>
<reference evidence="2 3" key="1">
    <citation type="submission" date="2016-11" db="EMBL/GenBank/DDBJ databases">
        <authorList>
            <person name="Varghese N."/>
            <person name="Submissions S."/>
        </authorList>
    </citation>
    <scope>NUCLEOTIDE SEQUENCE [LARGE SCALE GENOMIC DNA]</scope>
    <source>
        <strain evidence="2 3">DSM 21988</strain>
    </source>
</reference>
<gene>
    <name evidence="2" type="ORF">SAMN02745911_2191</name>
</gene>
<accession>A0ABY1IJF1</accession>
<comment type="caution">
    <text evidence="2">The sequence shown here is derived from an EMBL/GenBank/DDBJ whole genome shotgun (WGS) entry which is preliminary data.</text>
</comment>
<protein>
    <submittedName>
        <fullName evidence="2">Type IV secretory pathway, VirJ component</fullName>
    </submittedName>
</protein>
<dbReference type="InterPro" id="IPR010333">
    <property type="entry name" value="VirJ"/>
</dbReference>
<keyword evidence="3" id="KW-1185">Reference proteome</keyword>
<evidence type="ECO:0000259" key="1">
    <source>
        <dbReference type="Pfam" id="PF06057"/>
    </source>
</evidence>
<evidence type="ECO:0000313" key="3">
    <source>
        <dbReference type="Proteomes" id="UP000184290"/>
    </source>
</evidence>
<dbReference type="SUPFAM" id="SSF53474">
    <property type="entry name" value="alpha/beta-Hydrolases"/>
    <property type="match status" value="2"/>
</dbReference>
<dbReference type="EMBL" id="FQZC01000002">
    <property type="protein sequence ID" value="SHJ26214.1"/>
    <property type="molecule type" value="Genomic_DNA"/>
</dbReference>
<dbReference type="Pfam" id="PF06057">
    <property type="entry name" value="VirJ"/>
    <property type="match status" value="1"/>
</dbReference>
<dbReference type="InterPro" id="IPR029058">
    <property type="entry name" value="AB_hydrolase_fold"/>
</dbReference>
<sequence>MKRWIAGVAAVGLVGAAGAWWTGWLPLPGLGQATTVSYENIANVHMRVPDGDPSGVAILISDIGKAPDASLADALVQRGLVVLPVRLDDWLKRLQVDAEDCLYAGSDIEGIAKEAQRTLSLQDYFHPVVIGEGAGGLLAYAAVADSPSATMAGGVAISPAPTLATTLPICDGAKSTKAGDGYSYDLAAELPEPFRVIAADRPAGMSDEHHRAHFIQAADQPAQLAAAADAGVELAGRDATAMPVVVAKAQGTPKAVAVFFSGDGGWRDLDKSIGDWLAQNGVEVLGVDSLRYFWSEKTPQQMGDDIGAILDNAMVPDGIPVAMMGYSFGADTLPFAWNSIPASWRDRTSIIALLAPSLETGFEISIGGWFGMSTGEKAVVPQIATLPADKVLCVFGEEEGPDSACTQPELAKLRKIQTTGGHHFDGDYDALAARLLAAMTGTGT</sequence>
<dbReference type="PIRSF" id="PIRSF029063">
    <property type="entry name" value="IV_sec_VirJ"/>
    <property type="match status" value="1"/>
</dbReference>
<organism evidence="2 3">
    <name type="scientific">Aureimonas altamirensis DSM 21988</name>
    <dbReference type="NCBI Taxonomy" id="1121026"/>
    <lineage>
        <taxon>Bacteria</taxon>
        <taxon>Pseudomonadati</taxon>
        <taxon>Pseudomonadota</taxon>
        <taxon>Alphaproteobacteria</taxon>
        <taxon>Hyphomicrobiales</taxon>
        <taxon>Aurantimonadaceae</taxon>
        <taxon>Aureimonas</taxon>
    </lineage>
</organism>
<name>A0ABY1IJF1_9HYPH</name>